<evidence type="ECO:0000259" key="1">
    <source>
        <dbReference type="PROSITE" id="PS51186"/>
    </source>
</evidence>
<evidence type="ECO:0000313" key="2">
    <source>
        <dbReference type="EMBL" id="CAD6189396.1"/>
    </source>
</evidence>
<dbReference type="Pfam" id="PF00583">
    <property type="entry name" value="Acetyltransf_1"/>
    <property type="match status" value="1"/>
</dbReference>
<comment type="caution">
    <text evidence="2">The sequence shown here is derived from an EMBL/GenBank/DDBJ whole genome shotgun (WGS) entry which is preliminary data.</text>
</comment>
<dbReference type="CDD" id="cd04301">
    <property type="entry name" value="NAT_SF"/>
    <property type="match status" value="1"/>
</dbReference>
<name>A0A8S1GZG7_9PELO</name>
<dbReference type="GO" id="GO:0016747">
    <property type="term" value="F:acyltransferase activity, transferring groups other than amino-acyl groups"/>
    <property type="evidence" value="ECO:0007669"/>
    <property type="project" value="InterPro"/>
</dbReference>
<organism evidence="2 3">
    <name type="scientific">Caenorhabditis auriculariae</name>
    <dbReference type="NCBI Taxonomy" id="2777116"/>
    <lineage>
        <taxon>Eukaryota</taxon>
        <taxon>Metazoa</taxon>
        <taxon>Ecdysozoa</taxon>
        <taxon>Nematoda</taxon>
        <taxon>Chromadorea</taxon>
        <taxon>Rhabditida</taxon>
        <taxon>Rhabditina</taxon>
        <taxon>Rhabditomorpha</taxon>
        <taxon>Rhabditoidea</taxon>
        <taxon>Rhabditidae</taxon>
        <taxon>Peloderinae</taxon>
        <taxon>Caenorhabditis</taxon>
    </lineage>
</organism>
<accession>A0A8S1GZG7</accession>
<protein>
    <recommendedName>
        <fullName evidence="1">N-acetyltransferase domain-containing protein</fullName>
    </recommendedName>
</protein>
<feature type="domain" description="N-acetyltransferase" evidence="1">
    <location>
        <begin position="72"/>
        <end position="229"/>
    </location>
</feature>
<dbReference type="Proteomes" id="UP000835052">
    <property type="component" value="Unassembled WGS sequence"/>
</dbReference>
<dbReference type="SUPFAM" id="SSF55729">
    <property type="entry name" value="Acyl-CoA N-acyltransferases (Nat)"/>
    <property type="match status" value="1"/>
</dbReference>
<dbReference type="InterPro" id="IPR016181">
    <property type="entry name" value="Acyl_CoA_acyltransferase"/>
</dbReference>
<dbReference type="Gene3D" id="3.40.630.30">
    <property type="match status" value="1"/>
</dbReference>
<dbReference type="InterPro" id="IPR000182">
    <property type="entry name" value="GNAT_dom"/>
</dbReference>
<dbReference type="AlphaFoldDB" id="A0A8S1GZG7"/>
<keyword evidence="3" id="KW-1185">Reference proteome</keyword>
<dbReference type="PROSITE" id="PS51186">
    <property type="entry name" value="GNAT"/>
    <property type="match status" value="1"/>
</dbReference>
<reference evidence="2" key="1">
    <citation type="submission" date="2020-10" db="EMBL/GenBank/DDBJ databases">
        <authorList>
            <person name="Kikuchi T."/>
        </authorList>
    </citation>
    <scope>NUCLEOTIDE SEQUENCE</scope>
    <source>
        <strain evidence="2">NKZ352</strain>
    </source>
</reference>
<evidence type="ECO:0000313" key="3">
    <source>
        <dbReference type="Proteomes" id="UP000835052"/>
    </source>
</evidence>
<proteinExistence type="predicted"/>
<gene>
    <name evidence="2" type="ORF">CAUJ_LOCUS5315</name>
</gene>
<dbReference type="EMBL" id="CAJGYM010000010">
    <property type="protein sequence ID" value="CAD6189396.1"/>
    <property type="molecule type" value="Genomic_DNA"/>
</dbReference>
<sequence length="292" mass="33639">MDINRNVFEFADLCKNSAHKENDVDEIMAKNEALKPIGLKKEYRYVKNQHGFVFDPAILKGYFQGGARSRGLSIHPFHKNDLRACFELEQAQQLGAYRKLEIDLEHLLTKIPHEDIQNILPISLVAKDRHNGSIVGFAGCRFMACNSGRALILHIRALVVRKALFRRSIATCLLHAVTHIAKEFRVEYLAADTYDWSSPSYRQLLFKTGFEGAWVLTNPVICGSRLYLRRVSKPVTFTPSMNSYAAQAIQEEINIRQDYYSFPNGRFVLPIERPCILKLLLRRNWRTSHKFI</sequence>